<evidence type="ECO:0000313" key="2">
    <source>
        <dbReference type="Proteomes" id="UP000319837"/>
    </source>
</evidence>
<evidence type="ECO:0000313" key="1">
    <source>
        <dbReference type="EMBL" id="TRZ37731.1"/>
    </source>
</evidence>
<reference evidence="2" key="1">
    <citation type="submission" date="2018-10" db="EMBL/GenBank/DDBJ databases">
        <title>FDA dAtabase for Regulatory Grade micrObial Sequences (FDA-ARGOS): Supporting development and validation of Infectious Disease Dx tests.</title>
        <authorList>
            <person name="Minogue T."/>
            <person name="Wolcott M."/>
            <person name="Wasieloski L."/>
            <person name="Aguilar W."/>
            <person name="Moore D."/>
            <person name="Tallon L."/>
            <person name="Sadzewicz L."/>
            <person name="Sengamalay N."/>
            <person name="Ott S."/>
            <person name="Godinez A."/>
            <person name="Nagaraj S."/>
            <person name="Vavikolanu K."/>
            <person name="Vyas G."/>
            <person name="Nadendla S."/>
            <person name="George J."/>
            <person name="Sichtig H."/>
        </authorList>
    </citation>
    <scope>NUCLEOTIDE SEQUENCE [LARGE SCALE GENOMIC DNA]</scope>
    <source>
        <strain evidence="2">FDAARGOS_343</strain>
    </source>
</reference>
<comment type="caution">
    <text evidence="1">The sequence shown here is derived from an EMBL/GenBank/DDBJ whole genome shotgun (WGS) entry which is preliminary data.</text>
</comment>
<protein>
    <submittedName>
        <fullName evidence="1">Heptaprenyl diphosphate synthase</fullName>
    </submittedName>
</protein>
<dbReference type="GO" id="GO:0009234">
    <property type="term" value="P:menaquinone biosynthetic process"/>
    <property type="evidence" value="ECO:0007669"/>
    <property type="project" value="InterPro"/>
</dbReference>
<dbReference type="AlphaFoldDB" id="A0A553SL65"/>
<sequence length="270" mass="31195">MGNKGDIMMLFQEMVEMVREEVLQKIAHPYLFKHIDNPVIDEDKLLLTVFLLKQADLNDSQVITYATTKMLIQIALDTHELVTNDSVHKGIEKNRQLTILAGDFYSGQYYKLLADLEDYEMIKVFAEAIKEVNENKMIIYQQAFAGLSEMREAIVAVEFSILEKLIDRFRLDNWKNFALSFLFLNRMLQDRNTYNLTGNSFLFSMLTKHSEELARLAEENKYLLFEPFIQGASDMLTAALTSSKNVEDSITARTTAILDKIKQQMYVEEG</sequence>
<proteinExistence type="predicted"/>
<organism evidence="1 2">
    <name type="scientific">Niallia circulans</name>
    <name type="common">Bacillus circulans</name>
    <dbReference type="NCBI Taxonomy" id="1397"/>
    <lineage>
        <taxon>Bacteria</taxon>
        <taxon>Bacillati</taxon>
        <taxon>Bacillota</taxon>
        <taxon>Bacilli</taxon>
        <taxon>Bacillales</taxon>
        <taxon>Bacillaceae</taxon>
        <taxon>Niallia</taxon>
    </lineage>
</organism>
<name>A0A553SL65_NIACI</name>
<dbReference type="Proteomes" id="UP000319837">
    <property type="component" value="Unassembled WGS sequence"/>
</dbReference>
<dbReference type="Gene3D" id="1.20.120.1450">
    <property type="match status" value="1"/>
</dbReference>
<accession>A0A553SL65</accession>
<dbReference type="InterPro" id="IPR009920">
    <property type="entry name" value="HEPPP_synth_su1"/>
</dbReference>
<dbReference type="Pfam" id="PF07307">
    <property type="entry name" value="HEPPP_synt_1"/>
    <property type="match status" value="1"/>
</dbReference>
<dbReference type="EMBL" id="RIBP01000004">
    <property type="protein sequence ID" value="TRZ37731.1"/>
    <property type="molecule type" value="Genomic_DNA"/>
</dbReference>
<gene>
    <name evidence="1" type="ORF">CEQ21_20045</name>
</gene>